<evidence type="ECO:0000313" key="1">
    <source>
        <dbReference type="EMBL" id="KAK8209100.1"/>
    </source>
</evidence>
<gene>
    <name evidence="1" type="ORF">M8818_003795</name>
</gene>
<accession>A0ACC3SGH9</accession>
<evidence type="ECO:0000313" key="2">
    <source>
        <dbReference type="Proteomes" id="UP001320706"/>
    </source>
</evidence>
<reference evidence="1" key="1">
    <citation type="submission" date="2024-02" db="EMBL/GenBank/DDBJ databases">
        <title>Metagenome Assembled Genome of Zalaria obscura JY119.</title>
        <authorList>
            <person name="Vighnesh L."/>
            <person name="Jagadeeshwari U."/>
            <person name="Venkata Ramana C."/>
            <person name="Sasikala C."/>
        </authorList>
    </citation>
    <scope>NUCLEOTIDE SEQUENCE</scope>
    <source>
        <strain evidence="1">JY119</strain>
    </source>
</reference>
<dbReference type="EMBL" id="JAMKPW020000017">
    <property type="protein sequence ID" value="KAK8209100.1"/>
    <property type="molecule type" value="Genomic_DNA"/>
</dbReference>
<comment type="caution">
    <text evidence="1">The sequence shown here is derived from an EMBL/GenBank/DDBJ whole genome shotgun (WGS) entry which is preliminary data.</text>
</comment>
<dbReference type="Proteomes" id="UP001320706">
    <property type="component" value="Unassembled WGS sequence"/>
</dbReference>
<keyword evidence="2" id="KW-1185">Reference proteome</keyword>
<protein>
    <submittedName>
        <fullName evidence="1">Uncharacterized protein</fullName>
    </submittedName>
</protein>
<name>A0ACC3SGH9_9PEZI</name>
<organism evidence="1 2">
    <name type="scientific">Zalaria obscura</name>
    <dbReference type="NCBI Taxonomy" id="2024903"/>
    <lineage>
        <taxon>Eukaryota</taxon>
        <taxon>Fungi</taxon>
        <taxon>Dikarya</taxon>
        <taxon>Ascomycota</taxon>
        <taxon>Pezizomycotina</taxon>
        <taxon>Dothideomycetes</taxon>
        <taxon>Dothideomycetidae</taxon>
        <taxon>Dothideales</taxon>
        <taxon>Zalariaceae</taxon>
        <taxon>Zalaria</taxon>
    </lineage>
</organism>
<proteinExistence type="predicted"/>
<sequence length="223" mass="24843">MACLNTADPAALGVSAILLGQGDAAYLDAARRQKDYLLKQAPRYENGAISHRKDVKELWADAVHMVPPFLAYYAVVSNDLDLMREAVKQCGLYREILMKKHGFKGEIVDAAMRIDDDASGLLRNYLGDQGWFGEVSGTALLAATVYRMALLVPAVFNEERMRYVEWADKKRKVIMQSVSEEGIAKPAVQPLDHLLREPLLSGSPEGQSFVLEMAAAWRDYTYS</sequence>